<evidence type="ECO:0000256" key="4">
    <source>
        <dbReference type="PIRSR" id="PIRSR000390-2"/>
    </source>
</evidence>
<proteinExistence type="inferred from homology"/>
<dbReference type="SUPFAM" id="SSF53383">
    <property type="entry name" value="PLP-dependent transferases"/>
    <property type="match status" value="1"/>
</dbReference>
<keyword evidence="1 4" id="KW-0663">Pyridoxal phosphate</keyword>
<evidence type="ECO:0000313" key="8">
    <source>
        <dbReference type="Proteomes" id="UP000006503"/>
    </source>
</evidence>
<dbReference type="AlphaFoldDB" id="I7BVI9"/>
<accession>I7BVI9</accession>
<feature type="modified residue" description="N6-(pyridoxal phosphate)lysine" evidence="4">
    <location>
        <position position="211"/>
    </location>
</feature>
<dbReference type="Pfam" id="PF01041">
    <property type="entry name" value="DegT_DnrJ_EryC1"/>
    <property type="match status" value="1"/>
</dbReference>
<keyword evidence="6" id="KW-0472">Membrane</keyword>
<dbReference type="EMBL" id="CP003734">
    <property type="protein sequence ID" value="AFO48197.1"/>
    <property type="molecule type" value="Genomic_DNA"/>
</dbReference>
<protein>
    <submittedName>
        <fullName evidence="7">DegT/DnrJ/EryC1/StrS aminotransferase family</fullName>
    </submittedName>
</protein>
<comment type="similarity">
    <text evidence="2 5">Belongs to the DegT/DnrJ/EryC1 family.</text>
</comment>
<dbReference type="PANTHER" id="PTHR30244">
    <property type="entry name" value="TRANSAMINASE"/>
    <property type="match status" value="1"/>
</dbReference>
<dbReference type="Gene3D" id="3.90.1150.10">
    <property type="entry name" value="Aspartate Aminotransferase, domain 1"/>
    <property type="match status" value="1"/>
</dbReference>
<keyword evidence="6" id="KW-0812">Transmembrane</keyword>
<dbReference type="GO" id="GO:0030170">
    <property type="term" value="F:pyridoxal phosphate binding"/>
    <property type="evidence" value="ECO:0007669"/>
    <property type="project" value="TreeGrafter"/>
</dbReference>
<evidence type="ECO:0000256" key="3">
    <source>
        <dbReference type="PIRSR" id="PIRSR000390-1"/>
    </source>
</evidence>
<sequence>MYRARQLKKTKHTITDLAIFGASPLFDTPRSTSSLVAPDFDRFLSYSRIFYEAHQYTNNGPVVQMLERRLAEFHRTRYCVTFCSGFWALVLTIRALALPGRKELLMPSLTYRRMADVAAWAGLTPRFCDVDADTLAISAQAARAHINDDTALILGVHPIVNCCDVISLEQLSEDSGIPLFIDAVESVYETFNGRKVGGFGVAECFSLHASKLLNGFEGGYITTNDAALAKRLLAMRGFGFYTPDNVVELGMNAKLNEVHAAMALAGLDNLEQQVADNRQRYRIYQRELEGLVGIRLVAFEENEHCGFKNILIELLDDWPLPRELTMRLLNAEQVLARAYYSPPLHMKTAGYTALAGPLPQTEYLAERYLLLPCGHFVNEDDIIEVCRLMRFIFEQAKAIQEMPTV</sequence>
<keyword evidence="6" id="KW-1133">Transmembrane helix</keyword>
<dbReference type="InterPro" id="IPR015424">
    <property type="entry name" value="PyrdxlP-dep_Trfase"/>
</dbReference>
<dbReference type="InterPro" id="IPR000653">
    <property type="entry name" value="DegT/StrS_aminotransferase"/>
</dbReference>
<dbReference type="HOGENOM" id="CLU_033332_1_1_6"/>
<dbReference type="KEGG" id="ppx:T1E_2349"/>
<dbReference type="PANTHER" id="PTHR30244:SF9">
    <property type="entry name" value="PROTEIN RV3402C"/>
    <property type="match status" value="1"/>
</dbReference>
<evidence type="ECO:0000256" key="1">
    <source>
        <dbReference type="ARBA" id="ARBA00022898"/>
    </source>
</evidence>
<dbReference type="Gene3D" id="3.40.640.10">
    <property type="entry name" value="Type I PLP-dependent aspartate aminotransferase-like (Major domain)"/>
    <property type="match status" value="1"/>
</dbReference>
<organism evidence="7 8">
    <name type="scientific">Pseudomonas putida (strain DOT-T1E)</name>
    <dbReference type="NCBI Taxonomy" id="1196325"/>
    <lineage>
        <taxon>Bacteria</taxon>
        <taxon>Pseudomonadati</taxon>
        <taxon>Pseudomonadota</taxon>
        <taxon>Gammaproteobacteria</taxon>
        <taxon>Pseudomonadales</taxon>
        <taxon>Pseudomonadaceae</taxon>
        <taxon>Pseudomonas</taxon>
    </lineage>
</organism>
<evidence type="ECO:0000256" key="6">
    <source>
        <dbReference type="SAM" id="Phobius"/>
    </source>
</evidence>
<reference evidence="8" key="1">
    <citation type="journal article" date="2013" name="Microb. Biotechnol.">
        <title>Metabolic potential of the organic-solvent tolerant Pseudomonas putida DOT-T1E deduced from its annotated genome.</title>
        <authorList>
            <person name="Udaondo Z."/>
            <person name="Molina L."/>
            <person name="Daniels C."/>
            <person name="Gomez M.J."/>
            <person name="Molina-Henares M.A."/>
            <person name="Matilla M.A."/>
            <person name="Roca A."/>
            <person name="Fernandez M."/>
            <person name="Duque E."/>
            <person name="Segura A."/>
            <person name="Ramos J.L."/>
        </authorList>
    </citation>
    <scope>NUCLEOTIDE SEQUENCE [LARGE SCALE GENOMIC DNA]</scope>
    <source>
        <strain evidence="8">DOT-T1E</strain>
    </source>
</reference>
<dbReference type="PATRIC" id="fig|1196325.3.peg.2344"/>
<dbReference type="GO" id="GO:0000271">
    <property type="term" value="P:polysaccharide biosynthetic process"/>
    <property type="evidence" value="ECO:0007669"/>
    <property type="project" value="TreeGrafter"/>
</dbReference>
<feature type="transmembrane region" description="Helical" evidence="6">
    <location>
        <begin position="78"/>
        <end position="97"/>
    </location>
</feature>
<dbReference type="Proteomes" id="UP000006503">
    <property type="component" value="Chromosome"/>
</dbReference>
<dbReference type="PIRSF" id="PIRSF000390">
    <property type="entry name" value="PLP_StrS"/>
    <property type="match status" value="1"/>
</dbReference>
<feature type="active site" description="Proton acceptor" evidence="3">
    <location>
        <position position="211"/>
    </location>
</feature>
<evidence type="ECO:0000256" key="5">
    <source>
        <dbReference type="RuleBase" id="RU004508"/>
    </source>
</evidence>
<gene>
    <name evidence="7" type="ordered locus">T1E_2349</name>
</gene>
<dbReference type="GO" id="GO:0008483">
    <property type="term" value="F:transaminase activity"/>
    <property type="evidence" value="ECO:0007669"/>
    <property type="project" value="UniProtKB-KW"/>
</dbReference>
<dbReference type="InterPro" id="IPR015421">
    <property type="entry name" value="PyrdxlP-dep_Trfase_major"/>
</dbReference>
<keyword evidence="7" id="KW-0032">Aminotransferase</keyword>
<dbReference type="InterPro" id="IPR015422">
    <property type="entry name" value="PyrdxlP-dep_Trfase_small"/>
</dbReference>
<evidence type="ECO:0000313" key="7">
    <source>
        <dbReference type="EMBL" id="AFO48197.1"/>
    </source>
</evidence>
<keyword evidence="7" id="KW-0808">Transferase</keyword>
<evidence type="ECO:0000256" key="2">
    <source>
        <dbReference type="ARBA" id="ARBA00037999"/>
    </source>
</evidence>
<name>I7BVI9_PSEPT</name>